<feature type="compositionally biased region" description="Low complexity" evidence="1">
    <location>
        <begin position="72"/>
        <end position="87"/>
    </location>
</feature>
<sequence length="171" mass="18056">MAAAQNSGVSQPPGSRGPAPPLPEKPPSVAERTRLLKSSFRRNEDDRPEKPGPRIVDATFARSSPLSEVTKSAGSSVSSLNSNPGSLDLRDGEDSLSGFINGRSTPPSVAGKQTVTVTTPVTPVTHFNDNKEAEHQAPISSAKREAFFKAAELPAPTPKFDPNARFTSDPP</sequence>
<keyword evidence="3" id="KW-1185">Reference proteome</keyword>
<dbReference type="AlphaFoldDB" id="A0A9D4CFM2"/>
<feature type="compositionally biased region" description="Polar residues" evidence="1">
    <location>
        <begin position="61"/>
        <end position="70"/>
    </location>
</feature>
<gene>
    <name evidence="2" type="ORF">DPMN_065357</name>
</gene>
<feature type="compositionally biased region" description="Basic and acidic residues" evidence="1">
    <location>
        <begin position="41"/>
        <end position="52"/>
    </location>
</feature>
<name>A0A9D4CFM2_DREPO</name>
<proteinExistence type="predicted"/>
<feature type="region of interest" description="Disordered" evidence="1">
    <location>
        <begin position="1"/>
        <end position="113"/>
    </location>
</feature>
<dbReference type="Proteomes" id="UP000828390">
    <property type="component" value="Unassembled WGS sequence"/>
</dbReference>
<dbReference type="EMBL" id="JAIWYP010000013">
    <property type="protein sequence ID" value="KAH3722399.1"/>
    <property type="molecule type" value="Genomic_DNA"/>
</dbReference>
<comment type="caution">
    <text evidence="2">The sequence shown here is derived from an EMBL/GenBank/DDBJ whole genome shotgun (WGS) entry which is preliminary data.</text>
</comment>
<reference evidence="2" key="2">
    <citation type="submission" date="2020-11" db="EMBL/GenBank/DDBJ databases">
        <authorList>
            <person name="McCartney M.A."/>
            <person name="Auch B."/>
            <person name="Kono T."/>
            <person name="Mallez S."/>
            <person name="Becker A."/>
            <person name="Gohl D.M."/>
            <person name="Silverstein K.A.T."/>
            <person name="Koren S."/>
            <person name="Bechman K.B."/>
            <person name="Herman A."/>
            <person name="Abrahante J.E."/>
            <person name="Garbe J."/>
        </authorList>
    </citation>
    <scope>NUCLEOTIDE SEQUENCE</scope>
    <source>
        <strain evidence="2">Duluth1</strain>
        <tissue evidence="2">Whole animal</tissue>
    </source>
</reference>
<evidence type="ECO:0000313" key="2">
    <source>
        <dbReference type="EMBL" id="KAH3722399.1"/>
    </source>
</evidence>
<evidence type="ECO:0000256" key="1">
    <source>
        <dbReference type="SAM" id="MobiDB-lite"/>
    </source>
</evidence>
<feature type="compositionally biased region" description="Polar residues" evidence="1">
    <location>
        <begin position="102"/>
        <end position="113"/>
    </location>
</feature>
<accession>A0A9D4CFM2</accession>
<feature type="compositionally biased region" description="Polar residues" evidence="1">
    <location>
        <begin position="1"/>
        <end position="10"/>
    </location>
</feature>
<reference evidence="2" key="1">
    <citation type="journal article" date="2019" name="bioRxiv">
        <title>The Genome of the Zebra Mussel, Dreissena polymorpha: A Resource for Invasive Species Research.</title>
        <authorList>
            <person name="McCartney M.A."/>
            <person name="Auch B."/>
            <person name="Kono T."/>
            <person name="Mallez S."/>
            <person name="Zhang Y."/>
            <person name="Obille A."/>
            <person name="Becker A."/>
            <person name="Abrahante J.E."/>
            <person name="Garbe J."/>
            <person name="Badalamenti J.P."/>
            <person name="Herman A."/>
            <person name="Mangelson H."/>
            <person name="Liachko I."/>
            <person name="Sullivan S."/>
            <person name="Sone E.D."/>
            <person name="Koren S."/>
            <person name="Silverstein K.A.T."/>
            <person name="Beckman K.B."/>
            <person name="Gohl D.M."/>
        </authorList>
    </citation>
    <scope>NUCLEOTIDE SEQUENCE</scope>
    <source>
        <strain evidence="2">Duluth1</strain>
        <tissue evidence="2">Whole animal</tissue>
    </source>
</reference>
<evidence type="ECO:0000313" key="3">
    <source>
        <dbReference type="Proteomes" id="UP000828390"/>
    </source>
</evidence>
<organism evidence="2 3">
    <name type="scientific">Dreissena polymorpha</name>
    <name type="common">Zebra mussel</name>
    <name type="synonym">Mytilus polymorpha</name>
    <dbReference type="NCBI Taxonomy" id="45954"/>
    <lineage>
        <taxon>Eukaryota</taxon>
        <taxon>Metazoa</taxon>
        <taxon>Spiralia</taxon>
        <taxon>Lophotrochozoa</taxon>
        <taxon>Mollusca</taxon>
        <taxon>Bivalvia</taxon>
        <taxon>Autobranchia</taxon>
        <taxon>Heteroconchia</taxon>
        <taxon>Euheterodonta</taxon>
        <taxon>Imparidentia</taxon>
        <taxon>Neoheterodontei</taxon>
        <taxon>Myida</taxon>
        <taxon>Dreissenoidea</taxon>
        <taxon>Dreissenidae</taxon>
        <taxon>Dreissena</taxon>
    </lineage>
</organism>
<protein>
    <submittedName>
        <fullName evidence="2">Uncharacterized protein</fullName>
    </submittedName>
</protein>